<dbReference type="Pfam" id="PF02464">
    <property type="entry name" value="CinA"/>
    <property type="match status" value="1"/>
</dbReference>
<dbReference type="InterPro" id="IPR008136">
    <property type="entry name" value="CinA_C"/>
</dbReference>
<dbReference type="InterPro" id="IPR036653">
    <property type="entry name" value="CinA-like_C"/>
</dbReference>
<gene>
    <name evidence="2" type="ORF">S12H4_03173</name>
</gene>
<evidence type="ECO:0000259" key="1">
    <source>
        <dbReference type="Pfam" id="PF02464"/>
    </source>
</evidence>
<feature type="non-terminal residue" evidence="2">
    <location>
        <position position="121"/>
    </location>
</feature>
<comment type="caution">
    <text evidence="2">The sequence shown here is derived from an EMBL/GenBank/DDBJ whole genome shotgun (WGS) entry which is preliminary data.</text>
</comment>
<dbReference type="SUPFAM" id="SSF142433">
    <property type="entry name" value="CinA-like"/>
    <property type="match status" value="1"/>
</dbReference>
<sequence>MADLEQEVGNLLRQKGLTLGIVESATGGLISHLITDIPGSSDYYKGSVTAYSNEVKIKVVGVKADTINKYGAVSYQVAEEMAQGGRKILATDICLADTGIAGPSGATPGKPVGLFYIGLSH</sequence>
<feature type="domain" description="CinA C-terminal" evidence="1">
    <location>
        <begin position="3"/>
        <end position="120"/>
    </location>
</feature>
<name>X1QPG1_9ZZZZ</name>
<dbReference type="NCBIfam" id="TIGR00199">
    <property type="entry name" value="PncC_domain"/>
    <property type="match status" value="1"/>
</dbReference>
<proteinExistence type="predicted"/>
<dbReference type="AlphaFoldDB" id="X1QPG1"/>
<evidence type="ECO:0000313" key="2">
    <source>
        <dbReference type="EMBL" id="GAI70417.1"/>
    </source>
</evidence>
<reference evidence="2" key="1">
    <citation type="journal article" date="2014" name="Front. Microbiol.">
        <title>High frequency of phylogenetically diverse reductive dehalogenase-homologous genes in deep subseafloor sedimentary metagenomes.</title>
        <authorList>
            <person name="Kawai M."/>
            <person name="Futagami T."/>
            <person name="Toyoda A."/>
            <person name="Takaki Y."/>
            <person name="Nishi S."/>
            <person name="Hori S."/>
            <person name="Arai W."/>
            <person name="Tsubouchi T."/>
            <person name="Morono Y."/>
            <person name="Uchiyama I."/>
            <person name="Ito T."/>
            <person name="Fujiyama A."/>
            <person name="Inagaki F."/>
            <person name="Takami H."/>
        </authorList>
    </citation>
    <scope>NUCLEOTIDE SEQUENCE</scope>
    <source>
        <strain evidence="2">Expedition CK06-06</strain>
    </source>
</reference>
<accession>X1QPG1</accession>
<dbReference type="EMBL" id="BARW01000864">
    <property type="protein sequence ID" value="GAI70417.1"/>
    <property type="molecule type" value="Genomic_DNA"/>
</dbReference>
<dbReference type="Gene3D" id="3.90.950.20">
    <property type="entry name" value="CinA-like"/>
    <property type="match status" value="1"/>
</dbReference>
<protein>
    <recommendedName>
        <fullName evidence="1">CinA C-terminal domain-containing protein</fullName>
    </recommendedName>
</protein>
<organism evidence="2">
    <name type="scientific">marine sediment metagenome</name>
    <dbReference type="NCBI Taxonomy" id="412755"/>
    <lineage>
        <taxon>unclassified sequences</taxon>
        <taxon>metagenomes</taxon>
        <taxon>ecological metagenomes</taxon>
    </lineage>
</organism>